<dbReference type="GO" id="GO:0005525">
    <property type="term" value="F:GTP binding"/>
    <property type="evidence" value="ECO:0007669"/>
    <property type="project" value="InterPro"/>
</dbReference>
<dbReference type="Pfam" id="PF02421">
    <property type="entry name" value="FeoB_N"/>
    <property type="match status" value="1"/>
</dbReference>
<dbReference type="CDD" id="cd01879">
    <property type="entry name" value="FeoB"/>
    <property type="match status" value="1"/>
</dbReference>
<evidence type="ECO:0000313" key="4">
    <source>
        <dbReference type="Proteomes" id="UP000002366"/>
    </source>
</evidence>
<dbReference type="InterPro" id="IPR030389">
    <property type="entry name" value="G_FEOB_dom"/>
</dbReference>
<dbReference type="NCBIfam" id="TIGR00231">
    <property type="entry name" value="small_GTP"/>
    <property type="match status" value="1"/>
</dbReference>
<dbReference type="Pfam" id="PF07670">
    <property type="entry name" value="Gate"/>
    <property type="match status" value="2"/>
</dbReference>
<dbReference type="GO" id="GO:0005886">
    <property type="term" value="C:plasma membrane"/>
    <property type="evidence" value="ECO:0007669"/>
    <property type="project" value="TreeGrafter"/>
</dbReference>
<reference evidence="3 4" key="1">
    <citation type="journal article" date="2010" name="Stand. Genomic Sci.">
        <title>Complete genome sequence of Aminobacterium colombiense type strain (ALA-1).</title>
        <authorList>
            <person name="Chertkov O."/>
            <person name="Sikorski J."/>
            <person name="Brambilla E."/>
            <person name="Lapidus A."/>
            <person name="Copeland A."/>
            <person name="Glavina Del Rio T."/>
            <person name="Nolan M."/>
            <person name="Lucas S."/>
            <person name="Tice H."/>
            <person name="Cheng J.F."/>
            <person name="Han C."/>
            <person name="Detter J.C."/>
            <person name="Bruce D."/>
            <person name="Tapia R."/>
            <person name="Goodwin L."/>
            <person name="Pitluck S."/>
            <person name="Liolios K."/>
            <person name="Ivanova N."/>
            <person name="Mavromatis K."/>
            <person name="Ovchinnikova G."/>
            <person name="Pati A."/>
            <person name="Chen A."/>
            <person name="Palaniappan K."/>
            <person name="Land M."/>
            <person name="Hauser L."/>
            <person name="Chang Y.J."/>
            <person name="Jeffries C.D."/>
            <person name="Spring S."/>
            <person name="Rohde M."/>
            <person name="Goker M."/>
            <person name="Bristow J."/>
            <person name="Eisen J.A."/>
            <person name="Markowitz V."/>
            <person name="Hugenholtz P."/>
            <person name="Kyrpides N.C."/>
            <person name="Klenk H.P."/>
        </authorList>
    </citation>
    <scope>NUCLEOTIDE SEQUENCE [LARGE SCALE GENOMIC DNA]</scope>
    <source>
        <strain evidence="4">DSM 12261 / ALA-1</strain>
    </source>
</reference>
<accession>D5ECS8</accession>
<keyword evidence="4" id="KW-1185">Reference proteome</keyword>
<proteinExistence type="predicted"/>
<dbReference type="SUPFAM" id="SSF52540">
    <property type="entry name" value="P-loop containing nucleoside triphosphate hydrolases"/>
    <property type="match status" value="1"/>
</dbReference>
<dbReference type="GO" id="GO:0015093">
    <property type="term" value="F:ferrous iron transmembrane transporter activity"/>
    <property type="evidence" value="ECO:0007669"/>
    <property type="project" value="InterPro"/>
</dbReference>
<feature type="transmembrane region" description="Helical" evidence="1">
    <location>
        <begin position="212"/>
        <end position="232"/>
    </location>
</feature>
<dbReference type="InterPro" id="IPR011640">
    <property type="entry name" value="Fe2_transport_prot_B_C"/>
</dbReference>
<dbReference type="eggNOG" id="COG0370">
    <property type="taxonomic scope" value="Bacteria"/>
</dbReference>
<organism evidence="3 4">
    <name type="scientific">Aminobacterium colombiense (strain DSM 12261 / ALA-1)</name>
    <dbReference type="NCBI Taxonomy" id="572547"/>
    <lineage>
        <taxon>Bacteria</taxon>
        <taxon>Thermotogati</taxon>
        <taxon>Synergistota</taxon>
        <taxon>Synergistia</taxon>
        <taxon>Synergistales</taxon>
        <taxon>Aminobacteriaceae</taxon>
        <taxon>Aminobacterium</taxon>
    </lineage>
</organism>
<dbReference type="Gene3D" id="3.40.50.300">
    <property type="entry name" value="P-loop containing nucleotide triphosphate hydrolases"/>
    <property type="match status" value="1"/>
</dbReference>
<dbReference type="InterPro" id="IPR005225">
    <property type="entry name" value="Small_GTP-bd"/>
</dbReference>
<feature type="transmembrane region" description="Helical" evidence="1">
    <location>
        <begin position="453"/>
        <end position="477"/>
    </location>
</feature>
<keyword evidence="1" id="KW-0812">Transmembrane</keyword>
<dbReference type="STRING" id="572547.Amico_0214"/>
<feature type="domain" description="FeoB-type G" evidence="2">
    <location>
        <begin position="8"/>
        <end position="169"/>
    </location>
</feature>
<dbReference type="AlphaFoldDB" id="D5ECS8"/>
<feature type="transmembrane region" description="Helical" evidence="1">
    <location>
        <begin position="483"/>
        <end position="506"/>
    </location>
</feature>
<dbReference type="PROSITE" id="PS51711">
    <property type="entry name" value="G_FEOB"/>
    <property type="match status" value="1"/>
</dbReference>
<dbReference type="PANTHER" id="PTHR43185">
    <property type="entry name" value="FERROUS IRON TRANSPORT PROTEIN B"/>
    <property type="match status" value="1"/>
</dbReference>
<dbReference type="Proteomes" id="UP000002366">
    <property type="component" value="Chromosome"/>
</dbReference>
<keyword evidence="1" id="KW-1133">Transmembrane helix</keyword>
<dbReference type="Pfam" id="PF07664">
    <property type="entry name" value="FeoB_C"/>
    <property type="match status" value="1"/>
</dbReference>
<gene>
    <name evidence="3" type="ordered locus">Amico_0214</name>
</gene>
<feature type="transmembrane region" description="Helical" evidence="1">
    <location>
        <begin position="367"/>
        <end position="391"/>
    </location>
</feature>
<sequence length="579" mass="63437">MGPENPAQKTLLLIGNPNVGKSVIFSRLTGVRAISSNYPGTTVGFLEGWLRYNSEVYRIIDVPGAYTLDPTNEAEQVARRMVDEGADLAIIVLDATALERNLYLAFQAMERGIHTIVALNMVDEARHRGISIDVEKLEKLLGVPVVPTVALSGQGINRIIQRIPEARKGHIPPLTSEERWKRIGLIIEQTQKLTHRHHTLRDKLEDLSVDSFWGGVIGVLVIALSFYVIRLIGEGLINTLLNPITERVWIPALMKFSPILGKHPILHQLLIGTLIHGTVDMEQSFGLLSTGLYVPLVMVLPYVLSFYLALSFLEDVGYLPRFAVLFDALFHHLGLHGYAIVPALLGLGCNVPGILATRVLESERERFIAATLISIAIPCAGLQAMIVGVIGHLGGKYVIITYGVLFSAWVVIGRILHALLPGHSPELIVEIPPYRIPSVRDLFFKLWFRLKGFIMEAIPLVMGGVLLINLLYMTGVINGITRFFRPVFTGLLGLPAEAAGPIIMGLLRKDVAVGMLSTLNLTPQQLIVATVTLAMTFPCIATFIVLWKELGGKKLAGSLAIMIFSALTAGSLLRIVLNL</sequence>
<evidence type="ECO:0000313" key="3">
    <source>
        <dbReference type="EMBL" id="ADE56360.1"/>
    </source>
</evidence>
<dbReference type="InterPro" id="IPR011642">
    <property type="entry name" value="Gate_dom"/>
</dbReference>
<dbReference type="HOGENOM" id="CLU_013350_6_0_0"/>
<dbReference type="PANTHER" id="PTHR43185:SF1">
    <property type="entry name" value="FE(2+) TRANSPORTER FEOB"/>
    <property type="match status" value="1"/>
</dbReference>
<dbReference type="InterPro" id="IPR027417">
    <property type="entry name" value="P-loop_NTPase"/>
</dbReference>
<feature type="transmembrane region" description="Helical" evidence="1">
    <location>
        <begin position="526"/>
        <end position="547"/>
    </location>
</feature>
<feature type="transmembrane region" description="Helical" evidence="1">
    <location>
        <begin position="559"/>
        <end position="577"/>
    </location>
</feature>
<dbReference type="KEGG" id="aco:Amico_0214"/>
<feature type="transmembrane region" description="Helical" evidence="1">
    <location>
        <begin position="397"/>
        <end position="416"/>
    </location>
</feature>
<evidence type="ECO:0000256" key="1">
    <source>
        <dbReference type="SAM" id="Phobius"/>
    </source>
</evidence>
<feature type="transmembrane region" description="Helical" evidence="1">
    <location>
        <begin position="291"/>
        <end position="313"/>
    </location>
</feature>
<dbReference type="RefSeq" id="WP_013047626.1">
    <property type="nucleotide sequence ID" value="NC_014011.1"/>
</dbReference>
<name>D5ECS8_AMICL</name>
<feature type="transmembrane region" description="Helical" evidence="1">
    <location>
        <begin position="333"/>
        <end position="355"/>
    </location>
</feature>
<keyword evidence="1" id="KW-0472">Membrane</keyword>
<dbReference type="OrthoDB" id="9809127at2"/>
<evidence type="ECO:0000259" key="2">
    <source>
        <dbReference type="PROSITE" id="PS51711"/>
    </source>
</evidence>
<protein>
    <submittedName>
        <fullName evidence="3">Small GTP-binding protein</fullName>
    </submittedName>
</protein>
<dbReference type="EMBL" id="CP001997">
    <property type="protein sequence ID" value="ADE56360.1"/>
    <property type="molecule type" value="Genomic_DNA"/>
</dbReference>
<dbReference type="InterPro" id="IPR050860">
    <property type="entry name" value="FeoB_GTPase"/>
</dbReference>